<dbReference type="SUPFAM" id="SSF52141">
    <property type="entry name" value="Uracil-DNA glycosylase-like"/>
    <property type="match status" value="1"/>
</dbReference>
<dbReference type="RefSeq" id="WP_115858008.1">
    <property type="nucleotide sequence ID" value="NZ_QTSU01000001.1"/>
</dbReference>
<evidence type="ECO:0000256" key="9">
    <source>
        <dbReference type="ARBA" id="ARBA00023204"/>
    </source>
</evidence>
<dbReference type="PANTHER" id="PTHR33693">
    <property type="entry name" value="TYPE-5 URACIL-DNA GLYCOSYLASE"/>
    <property type="match status" value="1"/>
</dbReference>
<proteinExistence type="inferred from homology"/>
<dbReference type="GO" id="GO:0097506">
    <property type="term" value="F:deaminated base DNA N-glycosylase activity"/>
    <property type="evidence" value="ECO:0007669"/>
    <property type="project" value="UniProtKB-ARBA"/>
</dbReference>
<keyword evidence="6" id="KW-0378">Hydrolase</keyword>
<dbReference type="PANTHER" id="PTHR33693:SF9">
    <property type="entry name" value="TYPE-4 URACIL-DNA GLYCOSYLASE"/>
    <property type="match status" value="1"/>
</dbReference>
<dbReference type="SMART" id="SM00986">
    <property type="entry name" value="UDG"/>
    <property type="match status" value="1"/>
</dbReference>
<evidence type="ECO:0000256" key="2">
    <source>
        <dbReference type="ARBA" id="ARBA00019403"/>
    </source>
</evidence>
<dbReference type="InterPro" id="IPR005122">
    <property type="entry name" value="Uracil-DNA_glycosylase-like"/>
</dbReference>
<dbReference type="Gene3D" id="3.40.470.10">
    <property type="entry name" value="Uracil-DNA glycosylase-like domain"/>
    <property type="match status" value="1"/>
</dbReference>
<keyword evidence="7" id="KW-0408">Iron</keyword>
<evidence type="ECO:0000313" key="12">
    <source>
        <dbReference type="Proteomes" id="UP000264492"/>
    </source>
</evidence>
<evidence type="ECO:0000256" key="7">
    <source>
        <dbReference type="ARBA" id="ARBA00023004"/>
    </source>
</evidence>
<dbReference type="NCBIfam" id="TIGR00758">
    <property type="entry name" value="UDG_fam4"/>
    <property type="match status" value="1"/>
</dbReference>
<keyword evidence="4" id="KW-0479">Metal-binding</keyword>
<organism evidence="11 12">
    <name type="scientific">Lysobacter silvisoli</name>
    <dbReference type="NCBI Taxonomy" id="2293254"/>
    <lineage>
        <taxon>Bacteria</taxon>
        <taxon>Pseudomonadati</taxon>
        <taxon>Pseudomonadota</taxon>
        <taxon>Gammaproteobacteria</taxon>
        <taxon>Lysobacterales</taxon>
        <taxon>Lysobacteraceae</taxon>
        <taxon>Lysobacter</taxon>
    </lineage>
</organism>
<feature type="domain" description="Uracil-DNA glycosylase-like" evidence="10">
    <location>
        <begin position="49"/>
        <end position="208"/>
    </location>
</feature>
<evidence type="ECO:0000313" key="11">
    <source>
        <dbReference type="EMBL" id="RDZ28568.1"/>
    </source>
</evidence>
<dbReference type="AlphaFoldDB" id="A0A371K3W2"/>
<dbReference type="GO" id="GO:0051539">
    <property type="term" value="F:4 iron, 4 sulfur cluster binding"/>
    <property type="evidence" value="ECO:0007669"/>
    <property type="project" value="UniProtKB-KW"/>
</dbReference>
<dbReference type="OrthoDB" id="5290748at2"/>
<dbReference type="InterPro" id="IPR005273">
    <property type="entry name" value="Ura-DNA_glyco_family4"/>
</dbReference>
<evidence type="ECO:0000256" key="1">
    <source>
        <dbReference type="ARBA" id="ARBA00006521"/>
    </source>
</evidence>
<dbReference type="InterPro" id="IPR051536">
    <property type="entry name" value="UDG_Type-4/5"/>
</dbReference>
<dbReference type="InterPro" id="IPR036895">
    <property type="entry name" value="Uracil-DNA_glycosylase-like_sf"/>
</dbReference>
<dbReference type="CDD" id="cd10030">
    <property type="entry name" value="UDG-F4_TTUDGA_SPO1dp_like"/>
    <property type="match status" value="1"/>
</dbReference>
<sequence length="224" mass="24779">MAAGTPPRTPPFAKPVTAPVPQGGLRALRAQAADCRACPLWRHATATVFGEGPARAQAMLIGEQPGDEEDLAARPFVGPAGRLLDRALAEAGLDRRRLYLTNTVKHFKFRQRGKRRLHNRANAQEQEACRVWLAAEWLRLRPRLTVALGAMAAQTLFGAGFRLSRERGRWIELDTRSRALATWHPSAVLRTPPPERDRRYRELVQDLSLLAETLQATTGGAGGR</sequence>
<gene>
    <name evidence="11" type="ORF">DX914_05420</name>
</gene>
<evidence type="ECO:0000256" key="8">
    <source>
        <dbReference type="ARBA" id="ARBA00023014"/>
    </source>
</evidence>
<comment type="similarity">
    <text evidence="1">Belongs to the uracil-DNA glycosylase (UDG) superfamily. Type 4 (UDGa) family.</text>
</comment>
<evidence type="ECO:0000256" key="5">
    <source>
        <dbReference type="ARBA" id="ARBA00022763"/>
    </source>
</evidence>
<keyword evidence="12" id="KW-1185">Reference proteome</keyword>
<keyword evidence="8" id="KW-0411">Iron-sulfur</keyword>
<evidence type="ECO:0000259" key="10">
    <source>
        <dbReference type="SMART" id="SM00986"/>
    </source>
</evidence>
<dbReference type="SMART" id="SM00987">
    <property type="entry name" value="UreE_C"/>
    <property type="match status" value="1"/>
</dbReference>
<reference evidence="11 12" key="1">
    <citation type="submission" date="2018-08" db="EMBL/GenBank/DDBJ databases">
        <title>Lysobacter sp. zong2l5, whole genome shotgun sequence.</title>
        <authorList>
            <person name="Zhang X."/>
            <person name="Feng G."/>
            <person name="Zhu H."/>
        </authorList>
    </citation>
    <scope>NUCLEOTIDE SEQUENCE [LARGE SCALE GENOMIC DNA]</scope>
    <source>
        <strain evidence="12">zong2l5</strain>
    </source>
</reference>
<name>A0A371K3W2_9GAMM</name>
<protein>
    <recommendedName>
        <fullName evidence="2">Type-4 uracil-DNA glycosylase</fullName>
    </recommendedName>
</protein>
<evidence type="ECO:0000256" key="3">
    <source>
        <dbReference type="ARBA" id="ARBA00022485"/>
    </source>
</evidence>
<dbReference type="Proteomes" id="UP000264492">
    <property type="component" value="Unassembled WGS sequence"/>
</dbReference>
<keyword evidence="5" id="KW-0227">DNA damage</keyword>
<dbReference type="GO" id="GO:0006281">
    <property type="term" value="P:DNA repair"/>
    <property type="evidence" value="ECO:0007669"/>
    <property type="project" value="UniProtKB-KW"/>
</dbReference>
<dbReference type="EMBL" id="QTSU01000001">
    <property type="protein sequence ID" value="RDZ28568.1"/>
    <property type="molecule type" value="Genomic_DNA"/>
</dbReference>
<keyword evidence="9" id="KW-0234">DNA repair</keyword>
<evidence type="ECO:0000256" key="4">
    <source>
        <dbReference type="ARBA" id="ARBA00022723"/>
    </source>
</evidence>
<dbReference type="GO" id="GO:0046872">
    <property type="term" value="F:metal ion binding"/>
    <property type="evidence" value="ECO:0007669"/>
    <property type="project" value="UniProtKB-KW"/>
</dbReference>
<evidence type="ECO:0000256" key="6">
    <source>
        <dbReference type="ARBA" id="ARBA00022801"/>
    </source>
</evidence>
<accession>A0A371K3W2</accession>
<comment type="caution">
    <text evidence="11">The sequence shown here is derived from an EMBL/GenBank/DDBJ whole genome shotgun (WGS) entry which is preliminary data.</text>
</comment>
<dbReference type="NCBIfam" id="TIGR03914">
    <property type="entry name" value="UDG_fam_dom"/>
    <property type="match status" value="1"/>
</dbReference>
<dbReference type="Pfam" id="PF03167">
    <property type="entry name" value="UDG"/>
    <property type="match status" value="1"/>
</dbReference>
<keyword evidence="3" id="KW-0004">4Fe-4S</keyword>